<keyword evidence="18" id="KW-0675">Receptor</keyword>
<dbReference type="GO" id="GO:0009279">
    <property type="term" value="C:cell outer membrane"/>
    <property type="evidence" value="ECO:0007669"/>
    <property type="project" value="UniProtKB-SubCell"/>
</dbReference>
<dbReference type="Pfam" id="PF11741">
    <property type="entry name" value="AMIN"/>
    <property type="match status" value="1"/>
</dbReference>
<evidence type="ECO:0000259" key="15">
    <source>
        <dbReference type="Pfam" id="PF00593"/>
    </source>
</evidence>
<dbReference type="InterPro" id="IPR037066">
    <property type="entry name" value="Plug_dom_sf"/>
</dbReference>
<dbReference type="InterPro" id="IPR010105">
    <property type="entry name" value="TonB_sidphr_rcpt"/>
</dbReference>
<proteinExistence type="inferred from homology"/>
<dbReference type="InterPro" id="IPR000531">
    <property type="entry name" value="Beta-barrel_TonB"/>
</dbReference>
<keyword evidence="8" id="KW-0408">Iron</keyword>
<keyword evidence="12 13" id="KW-0998">Cell outer membrane</keyword>
<sequence length="856" mass="93467">MFWMGRSVQLAIGLFLLLGQSAIGHEANTQAAENISASEVLYLKQNESEPTTLDQELEQITQAVDQAAIAEITGIRLDTTEGALGLILETSGELFPTTLVIGDALIVEIANAVLALPDRDELLASNPVAGIAQVNVTNLPGNRVRVAITGTDAPPKVEIISESSMLTLSVTPETSTAETGADDSIQIVVTGEQEEYFVPEASTATGTDTPVLDVPASIQVIPRRVLEDQQVIRLDEALNNVSGVTTAGTSGNTNLNFNIRGFDNAPVLLDGFRDFGGFEGSIPETANLERIEVLKGPASILYGEIQPGGVINLVREQPLAEPFYQFGLLAGNRGLFQPQMDIAGPLTSDGRLLYRLNALYQNSDGFTNFDQEYDRAFVAPALSWQIGERTDLNAYLEYTNEQAPLDNGLVAFGSGVVDVPFERIIGEPDDFTDSEFLNIGYDLEHRFNDDWQIRNAFRYTNRDLLDVGAIPFGFDEATGIVTRFAGEQNFDTENYSLQTNVVGEFATGSIDHTLLFGVDLNRTDDRDVTRLDTSTPLPLNIFDPDYGAFADVSLDNLPLAFNVDTQTDRLGVYLQDQIEFLDNLILLAGIRYDTVEQTIVNYPAAFAPNRSETTQNDQAWTPRFGLVYQPIPEVSLYASYSQSFTPNTARTSSGDPLAPERGEGYEVGAKAELLDGDLLVTLAYFDITRQNVATPDPGDPFSSVATGEQRSRGVELDVVGEILPGWNVIVTYAYIDAEVTDDNSIPEGNRLFNAPEHSASLWTTYEIQRGNLQGLGFGIGFDVVGEREGDLSNSFQVDNYFLTNAAVYYRRSNWRFAVNVKNLFDIDYISATQNSRTSGIEPGAPLSVIGSISVEF</sequence>
<dbReference type="FunFam" id="2.40.170.20:FF:000005">
    <property type="entry name" value="TonB-dependent siderophore receptor"/>
    <property type="match status" value="1"/>
</dbReference>
<dbReference type="Gene3D" id="2.40.170.20">
    <property type="entry name" value="TonB-dependent receptor, beta-barrel domain"/>
    <property type="match status" value="1"/>
</dbReference>
<feature type="domain" description="TonB-dependent receptor plug" evidence="16">
    <location>
        <begin position="211"/>
        <end position="310"/>
    </location>
</feature>
<keyword evidence="10 14" id="KW-0798">TonB box</keyword>
<dbReference type="Proteomes" id="UP000757435">
    <property type="component" value="Unassembled WGS sequence"/>
</dbReference>
<evidence type="ECO:0000256" key="3">
    <source>
        <dbReference type="ARBA" id="ARBA00022448"/>
    </source>
</evidence>
<comment type="similarity">
    <text evidence="2 13 14">Belongs to the TonB-dependent receptor family.</text>
</comment>
<keyword evidence="5" id="KW-0410">Iron transport</keyword>
<evidence type="ECO:0000256" key="14">
    <source>
        <dbReference type="RuleBase" id="RU003357"/>
    </source>
</evidence>
<evidence type="ECO:0000256" key="6">
    <source>
        <dbReference type="ARBA" id="ARBA00022692"/>
    </source>
</evidence>
<evidence type="ECO:0000313" key="18">
    <source>
        <dbReference type="EMBL" id="MBW4660737.1"/>
    </source>
</evidence>
<dbReference type="InterPro" id="IPR021731">
    <property type="entry name" value="AMIN_dom"/>
</dbReference>
<dbReference type="InterPro" id="IPR039426">
    <property type="entry name" value="TonB-dep_rcpt-like"/>
</dbReference>
<reference evidence="18" key="2">
    <citation type="journal article" date="2022" name="Microbiol. Resour. Announc.">
        <title>Metagenome Sequencing to Explore Phylogenomics of Terrestrial Cyanobacteria.</title>
        <authorList>
            <person name="Ward R.D."/>
            <person name="Stajich J.E."/>
            <person name="Johansen J.R."/>
            <person name="Huntemann M."/>
            <person name="Clum A."/>
            <person name="Foster B."/>
            <person name="Foster B."/>
            <person name="Roux S."/>
            <person name="Palaniappan K."/>
            <person name="Varghese N."/>
            <person name="Mukherjee S."/>
            <person name="Reddy T.B.K."/>
            <person name="Daum C."/>
            <person name="Copeland A."/>
            <person name="Chen I.A."/>
            <person name="Ivanova N.N."/>
            <person name="Kyrpides N.C."/>
            <person name="Shapiro N."/>
            <person name="Eloe-Fadrosh E.A."/>
            <person name="Pietrasiak N."/>
        </authorList>
    </citation>
    <scope>NUCLEOTIDE SEQUENCE</scope>
    <source>
        <strain evidence="18">UHER 2000/2452</strain>
    </source>
</reference>
<evidence type="ECO:0000256" key="9">
    <source>
        <dbReference type="ARBA" id="ARBA00023065"/>
    </source>
</evidence>
<keyword evidence="9" id="KW-0406">Ion transport</keyword>
<evidence type="ECO:0000256" key="1">
    <source>
        <dbReference type="ARBA" id="ARBA00004571"/>
    </source>
</evidence>
<keyword evidence="6 13" id="KW-0812">Transmembrane</keyword>
<feature type="domain" description="AMIN" evidence="17">
    <location>
        <begin position="75"/>
        <end position="159"/>
    </location>
</feature>
<evidence type="ECO:0000256" key="7">
    <source>
        <dbReference type="ARBA" id="ARBA00022729"/>
    </source>
</evidence>
<comment type="caution">
    <text evidence="18">The sequence shown here is derived from an EMBL/GenBank/DDBJ whole genome shotgun (WGS) entry which is preliminary data.</text>
</comment>
<evidence type="ECO:0000256" key="10">
    <source>
        <dbReference type="ARBA" id="ARBA00023077"/>
    </source>
</evidence>
<dbReference type="PANTHER" id="PTHR32552:SF68">
    <property type="entry name" value="FERRICHROME OUTER MEMBRANE TRANSPORTER_PHAGE RECEPTOR"/>
    <property type="match status" value="1"/>
</dbReference>
<gene>
    <name evidence="18" type="ORF">KME15_18850</name>
</gene>
<evidence type="ECO:0000259" key="17">
    <source>
        <dbReference type="Pfam" id="PF11741"/>
    </source>
</evidence>
<evidence type="ECO:0000256" key="13">
    <source>
        <dbReference type="PROSITE-ProRule" id="PRU01360"/>
    </source>
</evidence>
<feature type="domain" description="TonB-dependent receptor-like beta-barrel" evidence="15">
    <location>
        <begin position="384"/>
        <end position="823"/>
    </location>
</feature>
<dbReference type="PROSITE" id="PS52016">
    <property type="entry name" value="TONB_DEPENDENT_REC_3"/>
    <property type="match status" value="1"/>
</dbReference>
<evidence type="ECO:0000256" key="5">
    <source>
        <dbReference type="ARBA" id="ARBA00022496"/>
    </source>
</evidence>
<dbReference type="Pfam" id="PF00593">
    <property type="entry name" value="TonB_dep_Rec_b-barrel"/>
    <property type="match status" value="1"/>
</dbReference>
<dbReference type="SUPFAM" id="SSF56935">
    <property type="entry name" value="Porins"/>
    <property type="match status" value="1"/>
</dbReference>
<keyword evidence="7" id="KW-0732">Signal</keyword>
<accession>A0A951QDE1</accession>
<keyword evidence="4 13" id="KW-1134">Transmembrane beta strand</keyword>
<comment type="subcellular location">
    <subcellularLocation>
        <location evidence="1 13">Cell outer membrane</location>
        <topology evidence="1 13">Multi-pass membrane protein</topology>
    </subcellularLocation>
</comment>
<dbReference type="CDD" id="cd01347">
    <property type="entry name" value="ligand_gated_channel"/>
    <property type="match status" value="1"/>
</dbReference>
<dbReference type="FunFam" id="2.170.130.10:FF:000001">
    <property type="entry name" value="Catecholate siderophore TonB-dependent receptor"/>
    <property type="match status" value="1"/>
</dbReference>
<dbReference type="EMBL" id="JAHHHD010000025">
    <property type="protein sequence ID" value="MBW4660737.1"/>
    <property type="molecule type" value="Genomic_DNA"/>
</dbReference>
<dbReference type="Pfam" id="PF07715">
    <property type="entry name" value="Plug"/>
    <property type="match status" value="1"/>
</dbReference>
<evidence type="ECO:0000256" key="4">
    <source>
        <dbReference type="ARBA" id="ARBA00022452"/>
    </source>
</evidence>
<keyword evidence="11 13" id="KW-0472">Membrane</keyword>
<dbReference type="InterPro" id="IPR012910">
    <property type="entry name" value="Plug_dom"/>
</dbReference>
<evidence type="ECO:0000256" key="11">
    <source>
        <dbReference type="ARBA" id="ARBA00023136"/>
    </source>
</evidence>
<dbReference type="GO" id="GO:0038023">
    <property type="term" value="F:signaling receptor activity"/>
    <property type="evidence" value="ECO:0007669"/>
    <property type="project" value="InterPro"/>
</dbReference>
<dbReference type="NCBIfam" id="TIGR01783">
    <property type="entry name" value="TonB-siderophor"/>
    <property type="match status" value="1"/>
</dbReference>
<evidence type="ECO:0000313" key="19">
    <source>
        <dbReference type="Proteomes" id="UP000757435"/>
    </source>
</evidence>
<dbReference type="AlphaFoldDB" id="A0A951QDE1"/>
<evidence type="ECO:0000256" key="2">
    <source>
        <dbReference type="ARBA" id="ARBA00009810"/>
    </source>
</evidence>
<evidence type="ECO:0000256" key="12">
    <source>
        <dbReference type="ARBA" id="ARBA00023237"/>
    </source>
</evidence>
<protein>
    <submittedName>
        <fullName evidence="18">TonB-dependent receptor</fullName>
    </submittedName>
</protein>
<dbReference type="GO" id="GO:0015344">
    <property type="term" value="F:siderophore uptake transmembrane transporter activity"/>
    <property type="evidence" value="ECO:0007669"/>
    <property type="project" value="TreeGrafter"/>
</dbReference>
<evidence type="ECO:0000259" key="16">
    <source>
        <dbReference type="Pfam" id="PF07715"/>
    </source>
</evidence>
<reference evidence="18" key="1">
    <citation type="submission" date="2021-05" db="EMBL/GenBank/DDBJ databases">
        <authorList>
            <person name="Pietrasiak N."/>
            <person name="Ward R."/>
            <person name="Stajich J.E."/>
            <person name="Kurbessoian T."/>
        </authorList>
    </citation>
    <scope>NUCLEOTIDE SEQUENCE</scope>
    <source>
        <strain evidence="18">UHER 2000/2452</strain>
    </source>
</reference>
<dbReference type="GO" id="GO:0015891">
    <property type="term" value="P:siderophore transport"/>
    <property type="evidence" value="ECO:0007669"/>
    <property type="project" value="InterPro"/>
</dbReference>
<dbReference type="InterPro" id="IPR036942">
    <property type="entry name" value="Beta-barrel_TonB_sf"/>
</dbReference>
<name>A0A951QDE1_9CYAN</name>
<keyword evidence="3 13" id="KW-0813">Transport</keyword>
<dbReference type="PANTHER" id="PTHR32552">
    <property type="entry name" value="FERRICHROME IRON RECEPTOR-RELATED"/>
    <property type="match status" value="1"/>
</dbReference>
<organism evidence="18 19">
    <name type="scientific">Drouetiella hepatica Uher 2000/2452</name>
    <dbReference type="NCBI Taxonomy" id="904376"/>
    <lineage>
        <taxon>Bacteria</taxon>
        <taxon>Bacillati</taxon>
        <taxon>Cyanobacteriota</taxon>
        <taxon>Cyanophyceae</taxon>
        <taxon>Oculatellales</taxon>
        <taxon>Oculatellaceae</taxon>
        <taxon>Drouetiella</taxon>
    </lineage>
</organism>
<evidence type="ECO:0000256" key="8">
    <source>
        <dbReference type="ARBA" id="ARBA00023004"/>
    </source>
</evidence>
<dbReference type="Gene3D" id="2.170.130.10">
    <property type="entry name" value="TonB-dependent receptor, plug domain"/>
    <property type="match status" value="1"/>
</dbReference>